<dbReference type="InterPro" id="IPR011054">
    <property type="entry name" value="Rudment_hybrid_motif"/>
</dbReference>
<dbReference type="FunFam" id="3.20.20.70:FF:000033">
    <property type="entry name" value="Pyruvate carboxylase"/>
    <property type="match status" value="1"/>
</dbReference>
<keyword evidence="22" id="KW-1185">Reference proteome</keyword>
<dbReference type="InterPro" id="IPR011764">
    <property type="entry name" value="Biotin_carboxylation_dom"/>
</dbReference>
<dbReference type="InterPro" id="IPR011053">
    <property type="entry name" value="Single_hybrid_motif"/>
</dbReference>
<comment type="cofactor">
    <cofactor evidence="1 11">
        <name>biotin</name>
        <dbReference type="ChEBI" id="CHEBI:57586"/>
    </cofactor>
</comment>
<feature type="domain" description="Biotin carboxylation" evidence="19">
    <location>
        <begin position="26"/>
        <end position="478"/>
    </location>
</feature>
<evidence type="ECO:0000256" key="8">
    <source>
        <dbReference type="ARBA" id="ARBA00022840"/>
    </source>
</evidence>
<keyword evidence="7 11" id="KW-0547">Nucleotide-binding</keyword>
<protein>
    <recommendedName>
        <fullName evidence="3 11">Pyruvate carboxylase</fullName>
        <ecNumber evidence="3 11">6.4.1.1</ecNumber>
    </recommendedName>
</protein>
<feature type="binding site" description="via carbamate group" evidence="14">
    <location>
        <position position="763"/>
    </location>
    <ligand>
        <name>Mn(2+)</name>
        <dbReference type="ChEBI" id="CHEBI:29035"/>
    </ligand>
</feature>
<dbReference type="PROSITE" id="PS50968">
    <property type="entry name" value="BIOTINYL_LIPOYL"/>
    <property type="match status" value="1"/>
</dbReference>
<dbReference type="GO" id="GO:0005737">
    <property type="term" value="C:cytoplasm"/>
    <property type="evidence" value="ECO:0007669"/>
    <property type="project" value="TreeGrafter"/>
</dbReference>
<dbReference type="Pfam" id="PF00289">
    <property type="entry name" value="Biotin_carb_N"/>
    <property type="match status" value="1"/>
</dbReference>
<dbReference type="FunFam" id="3.30.1490.20:FF:000018">
    <property type="entry name" value="Biotin carboxylase"/>
    <property type="match status" value="1"/>
</dbReference>
<dbReference type="InterPro" id="IPR005482">
    <property type="entry name" value="Biotin_COase_C"/>
</dbReference>
<feature type="binding site" evidence="14">
    <location>
        <position position="795"/>
    </location>
    <ligand>
        <name>Mn(2+)</name>
        <dbReference type="ChEBI" id="CHEBI:29035"/>
    </ligand>
</feature>
<dbReference type="SUPFAM" id="SSF51246">
    <property type="entry name" value="Rudiment single hybrid motif"/>
    <property type="match status" value="1"/>
</dbReference>
<accession>A0AAD5T346</accession>
<evidence type="ECO:0000256" key="10">
    <source>
        <dbReference type="ARBA" id="ARBA00049382"/>
    </source>
</evidence>
<dbReference type="PROSITE" id="PS00867">
    <property type="entry name" value="CPSASE_2"/>
    <property type="match status" value="1"/>
</dbReference>
<evidence type="ECO:0000256" key="15">
    <source>
        <dbReference type="PIRSR" id="PIRSR001594-4"/>
    </source>
</evidence>
<dbReference type="SUPFAM" id="SSF89000">
    <property type="entry name" value="post-HMGL domain-like"/>
    <property type="match status" value="1"/>
</dbReference>
<evidence type="ECO:0000256" key="11">
    <source>
        <dbReference type="PIRNR" id="PIRNR001594"/>
    </source>
</evidence>
<dbReference type="InterPro" id="IPR016185">
    <property type="entry name" value="PreATP-grasp_dom_sf"/>
</dbReference>
<dbReference type="PIRSF" id="PIRSF001594">
    <property type="entry name" value="Pyruv_carbox"/>
    <property type="match status" value="1"/>
</dbReference>
<dbReference type="GO" id="GO:0046872">
    <property type="term" value="F:metal ion binding"/>
    <property type="evidence" value="ECO:0007669"/>
    <property type="project" value="UniProtKB-KW"/>
</dbReference>
<evidence type="ECO:0000313" key="21">
    <source>
        <dbReference type="EMBL" id="KAJ3124830.1"/>
    </source>
</evidence>
<dbReference type="NCBIfam" id="NF009554">
    <property type="entry name" value="PRK12999.1"/>
    <property type="match status" value="1"/>
</dbReference>
<evidence type="ECO:0000259" key="17">
    <source>
        <dbReference type="PROSITE" id="PS50968"/>
    </source>
</evidence>
<dbReference type="InterPro" id="IPR005479">
    <property type="entry name" value="CPAse_ATP-bd"/>
</dbReference>
<dbReference type="Proteomes" id="UP001211907">
    <property type="component" value="Unassembled WGS sequence"/>
</dbReference>
<sequence length="1207" mass="131995">MPTGKIASVTSTSRAQSQTGIGRKSGALTLMAANRGEIALRILRAGRELNMNCVAIYSYEDRLSMHRTRADKAYQIGSPETHTPVGAYLAIDDIIAVAVKRGVAVIHPGYGFLSENATFARKVTEAGIAFVGPNAQTIEECGDKTKARAVAIAAGVPVVPGSDGPVPTVEAAKEFVARHGLPIIIKAANGGGGRGMRVVRDINELPSLFERARSESLSAFGDDTLFIEKLVERPRHIEVQILADSYGNVIHLFERDCSVQRRHQKVVEYGPSFLPPAARQRLLDDAVKLAKSVGYVNAGTVEFLVDKNNTHYFIEINPRVQVEHCVTEEITGVDIVASQIQIALGKSLFELGLTQESIVMRGFAIQCRITAEDPAQNFQPDSGRISMYRSPGGNGVRLDGGPAYAGAIVSPHYDSLLVKCITVGRDYDAARRKMLAALFEFRIRGVKNNIDWLMKLLQHETFVKGGTVWTTFIDDTPELFTDFDIEQKCGSQLMRYLGEIIVNGPQVPGQNGFPELKNEAVVVELPGAPENATTVPCLTGWRTILENEGPEAFCKAVRAHSGVLLTDTTWLTTLFFFITFIEMLNLFSSPQRRDAHQSILATRVRTIDIAKIAPLTSHALQNCFSLESWGGATFDVSLRFLKECPWDRLATLRRLVPNIPFQMLLRGANAVGYTAYPDHIVYDFCETAVQHGMDIFRVFDSLNYLDNLKLGIDAVKKAGGVVEAAISYTGDVSDLTKKRYNLAYYLDLTDKLVSDGIHILCIKDMAGLLKPKAAKMLIGAIRAKYPDLVLHLHTHDTAGTGLATYIAAVEAGVDVVDCAVDSMSGQTSQPSMGAFVGSVDNTGVSSDAVQSLSAYWEQIRLLYSPFESPMPPSDSSIYYTEMPGGQYTNLQFQSRQLGLGKQWASIKIAYAAANRLCGGITKVTPSSKVVGDFAQFMVAQNLTEEQVIERADKLNFPQSVVEYFQGYLGQPPYGFPEPLRSRILAAKGLEPVNGRPGASMAPINLDDLKTSLKEKFGEIRHVDVLSAAMYPKVFEEYRSAIELFGHIESIPTQYFLRPMVIGEEFTYYSEESHNPMIVKFVAVGPLDELTLRRDVFFTIDGEARVIDIPDKDGEHSAKATSIVRPKADPKAKGDCGAPMAGLVVDVSVKEGQTVKMGAPIAVLSAMKMETIVSSPIDGIVEKVAVKQGDYIAALDLIAKKTINDKEF</sequence>
<evidence type="ECO:0000259" key="20">
    <source>
        <dbReference type="PROSITE" id="PS50991"/>
    </source>
</evidence>
<dbReference type="InterPro" id="IPR000089">
    <property type="entry name" value="Biotin_lipoyl"/>
</dbReference>
<evidence type="ECO:0000313" key="22">
    <source>
        <dbReference type="Proteomes" id="UP001211907"/>
    </source>
</evidence>
<evidence type="ECO:0000256" key="12">
    <source>
        <dbReference type="PIRSR" id="PIRSR001594-1"/>
    </source>
</evidence>
<dbReference type="SUPFAM" id="SSF51230">
    <property type="entry name" value="Single hybrid motif"/>
    <property type="match status" value="1"/>
</dbReference>
<dbReference type="NCBIfam" id="TIGR01235">
    <property type="entry name" value="pyruv_carbox"/>
    <property type="match status" value="1"/>
</dbReference>
<dbReference type="PROSITE" id="PS50991">
    <property type="entry name" value="PYR_CT"/>
    <property type="match status" value="1"/>
</dbReference>
<dbReference type="CDD" id="cd07937">
    <property type="entry name" value="DRE_TIM_PC_TC_5S"/>
    <property type="match status" value="1"/>
</dbReference>
<evidence type="ECO:0000256" key="2">
    <source>
        <dbReference type="ARBA" id="ARBA00002380"/>
    </source>
</evidence>
<dbReference type="GO" id="GO:0005524">
    <property type="term" value="F:ATP binding"/>
    <property type="evidence" value="ECO:0007669"/>
    <property type="project" value="UniProtKB-UniRule"/>
</dbReference>
<keyword evidence="8 11" id="KW-0067">ATP-binding</keyword>
<dbReference type="GO" id="GO:0004736">
    <property type="term" value="F:pyruvate carboxylase activity"/>
    <property type="evidence" value="ECO:0007669"/>
    <property type="project" value="UniProtKB-EC"/>
</dbReference>
<dbReference type="EMBL" id="JADGJH010000647">
    <property type="protein sequence ID" value="KAJ3124830.1"/>
    <property type="molecule type" value="Genomic_DNA"/>
</dbReference>
<comment type="function">
    <text evidence="11">Catalyzes a 2-step reaction, involving the ATP-dependent carboxylation of the covalently attached biotin in the first step and the transfer of the carboxyl group to pyruvate in the second.</text>
</comment>
<feature type="binding site" evidence="14">
    <location>
        <position position="793"/>
    </location>
    <ligand>
        <name>Mn(2+)</name>
        <dbReference type="ChEBI" id="CHEBI:29035"/>
    </ligand>
</feature>
<dbReference type="SUPFAM" id="SSF51569">
    <property type="entry name" value="Aldolase"/>
    <property type="match status" value="1"/>
</dbReference>
<evidence type="ECO:0000256" key="1">
    <source>
        <dbReference type="ARBA" id="ARBA00001953"/>
    </source>
</evidence>
<keyword evidence="21" id="KW-0670">Pyruvate</keyword>
<dbReference type="InterPro" id="IPR011761">
    <property type="entry name" value="ATP-grasp"/>
</dbReference>
<feature type="domain" description="ATP-grasp" evidence="18">
    <location>
        <begin position="148"/>
        <end position="344"/>
    </location>
</feature>
<dbReference type="SUPFAM" id="SSF56059">
    <property type="entry name" value="Glutathione synthetase ATP-binding domain-like"/>
    <property type="match status" value="1"/>
</dbReference>
<organism evidence="21 22">
    <name type="scientific">Physocladia obscura</name>
    <dbReference type="NCBI Taxonomy" id="109957"/>
    <lineage>
        <taxon>Eukaryota</taxon>
        <taxon>Fungi</taxon>
        <taxon>Fungi incertae sedis</taxon>
        <taxon>Chytridiomycota</taxon>
        <taxon>Chytridiomycota incertae sedis</taxon>
        <taxon>Chytridiomycetes</taxon>
        <taxon>Chytridiales</taxon>
        <taxon>Chytriomycetaceae</taxon>
        <taxon>Physocladia</taxon>
    </lineage>
</organism>
<feature type="binding site" evidence="13">
    <location>
        <position position="263"/>
    </location>
    <ligand>
        <name>ATP</name>
        <dbReference type="ChEBI" id="CHEBI:30616"/>
    </ligand>
</feature>
<feature type="modified residue" description="N6-biotinyllysine" evidence="15">
    <location>
        <position position="1167"/>
    </location>
</feature>
<feature type="active site" evidence="12">
    <location>
        <position position="319"/>
    </location>
</feature>
<dbReference type="Pfam" id="PF00364">
    <property type="entry name" value="Biotin_lipoyl"/>
    <property type="match status" value="1"/>
</dbReference>
<evidence type="ECO:0000256" key="4">
    <source>
        <dbReference type="ARBA" id="ARBA00022432"/>
    </source>
</evidence>
<feature type="modified residue" description="N6-carboxylysine" evidence="15">
    <location>
        <position position="763"/>
    </location>
</feature>
<evidence type="ECO:0000256" key="3">
    <source>
        <dbReference type="ARBA" id="ARBA00013057"/>
    </source>
</evidence>
<feature type="domain" description="Lipoyl-binding" evidence="17">
    <location>
        <begin position="1132"/>
        <end position="1201"/>
    </location>
</feature>
<evidence type="ECO:0000256" key="7">
    <source>
        <dbReference type="ARBA" id="ARBA00022741"/>
    </source>
</evidence>
<dbReference type="CDD" id="cd06850">
    <property type="entry name" value="biotinyl_domain"/>
    <property type="match status" value="1"/>
</dbReference>
<dbReference type="PROSITE" id="PS50975">
    <property type="entry name" value="ATP_GRASP"/>
    <property type="match status" value="1"/>
</dbReference>
<dbReference type="SUPFAM" id="SSF52440">
    <property type="entry name" value="PreATP-grasp domain"/>
    <property type="match status" value="1"/>
</dbReference>
<evidence type="ECO:0000256" key="6">
    <source>
        <dbReference type="ARBA" id="ARBA00022723"/>
    </source>
</evidence>
<dbReference type="InterPro" id="IPR013785">
    <property type="entry name" value="Aldolase_TIM"/>
</dbReference>
<dbReference type="Gene3D" id="2.40.50.100">
    <property type="match status" value="1"/>
</dbReference>
<proteinExistence type="predicted"/>
<keyword evidence="5 11" id="KW-0436">Ligase</keyword>
<feature type="binding site" evidence="13">
    <location>
        <position position="228"/>
    </location>
    <ligand>
        <name>ATP</name>
        <dbReference type="ChEBI" id="CHEBI:30616"/>
    </ligand>
</feature>
<evidence type="ECO:0000256" key="14">
    <source>
        <dbReference type="PIRSR" id="PIRSR001594-3"/>
    </source>
</evidence>
<feature type="binding site" evidence="13">
    <location>
        <position position="666"/>
    </location>
    <ligand>
        <name>substrate</name>
    </ligand>
</feature>
<feature type="binding site" evidence="14">
    <location>
        <position position="594"/>
    </location>
    <ligand>
        <name>Mn(2+)</name>
        <dbReference type="ChEBI" id="CHEBI:29035"/>
    </ligand>
</feature>
<dbReference type="Pfam" id="PF02786">
    <property type="entry name" value="CPSase_L_D2"/>
    <property type="match status" value="1"/>
</dbReference>
<dbReference type="Gene3D" id="3.30.470.20">
    <property type="entry name" value="ATP-grasp fold, B domain"/>
    <property type="match status" value="1"/>
</dbReference>
<dbReference type="InterPro" id="IPR003379">
    <property type="entry name" value="Carboxylase_cons_dom"/>
</dbReference>
<evidence type="ECO:0000259" key="19">
    <source>
        <dbReference type="PROSITE" id="PS50979"/>
    </source>
</evidence>
<dbReference type="InterPro" id="IPR000891">
    <property type="entry name" value="PYR_CT"/>
</dbReference>
<dbReference type="GO" id="GO:0006094">
    <property type="term" value="P:gluconeogenesis"/>
    <property type="evidence" value="ECO:0007669"/>
    <property type="project" value="UniProtKB-KW"/>
</dbReference>
<evidence type="ECO:0000256" key="13">
    <source>
        <dbReference type="PIRSR" id="PIRSR001594-2"/>
    </source>
</evidence>
<evidence type="ECO:0000256" key="16">
    <source>
        <dbReference type="SAM" id="MobiDB-lite"/>
    </source>
</evidence>
<feature type="compositionally biased region" description="Polar residues" evidence="16">
    <location>
        <begin position="8"/>
        <end position="20"/>
    </location>
</feature>
<dbReference type="InterPro" id="IPR055268">
    <property type="entry name" value="PCB-like"/>
</dbReference>
<keyword evidence="9 11" id="KW-0092">Biotin</keyword>
<gene>
    <name evidence="21" type="primary">PYC1</name>
    <name evidence="21" type="ORF">HK100_011089</name>
</gene>
<dbReference type="EC" id="6.4.1.1" evidence="3 11"/>
<dbReference type="FunFam" id="2.40.50.100:FF:000003">
    <property type="entry name" value="Acetyl-CoA carboxylase biotin carboxyl carrier protein"/>
    <property type="match status" value="1"/>
</dbReference>
<dbReference type="PANTHER" id="PTHR43778">
    <property type="entry name" value="PYRUVATE CARBOXYLASE"/>
    <property type="match status" value="1"/>
</dbReference>
<reference evidence="21" key="1">
    <citation type="submission" date="2020-05" db="EMBL/GenBank/DDBJ databases">
        <title>Phylogenomic resolution of chytrid fungi.</title>
        <authorList>
            <person name="Stajich J.E."/>
            <person name="Amses K."/>
            <person name="Simmons R."/>
            <person name="Seto K."/>
            <person name="Myers J."/>
            <person name="Bonds A."/>
            <person name="Quandt C.A."/>
            <person name="Barry K."/>
            <person name="Liu P."/>
            <person name="Grigoriev I."/>
            <person name="Longcore J.E."/>
            <person name="James T.Y."/>
        </authorList>
    </citation>
    <scope>NUCLEOTIDE SEQUENCE</scope>
    <source>
        <strain evidence="21">JEL0513</strain>
    </source>
</reference>
<dbReference type="PANTHER" id="PTHR43778:SF2">
    <property type="entry name" value="PYRUVATE CARBOXYLASE, MITOCHONDRIAL"/>
    <property type="match status" value="1"/>
</dbReference>
<dbReference type="PROSITE" id="PS50979">
    <property type="entry name" value="BC"/>
    <property type="match status" value="1"/>
</dbReference>
<comment type="caution">
    <text evidence="21">The sequence shown here is derived from an EMBL/GenBank/DDBJ whole genome shotgun (WGS) entry which is preliminary data.</text>
</comment>
<comment type="function">
    <text evidence="2">Pyruvate carboxylase catalyzes a 2-step reaction, involving the ATP-dependent carboxylation of the covalently attached biotin in the first step and the transfer of the carboxyl group to pyruvate in the second.</text>
</comment>
<dbReference type="InterPro" id="IPR005930">
    <property type="entry name" value="Pyruv_COase"/>
</dbReference>
<feature type="binding site" evidence="13">
    <location>
        <position position="924"/>
    </location>
    <ligand>
        <name>substrate</name>
    </ligand>
</feature>
<dbReference type="FunFam" id="3.30.470.20:FF:000012">
    <property type="entry name" value="Pyruvate carboxylase"/>
    <property type="match status" value="1"/>
</dbReference>
<dbReference type="Gene3D" id="3.20.20.70">
    <property type="entry name" value="Aldolase class I"/>
    <property type="match status" value="2"/>
</dbReference>
<dbReference type="Pfam" id="PF02785">
    <property type="entry name" value="Biotin_carb_C"/>
    <property type="match status" value="1"/>
</dbReference>
<comment type="catalytic activity">
    <reaction evidence="10 11">
        <text>hydrogencarbonate + pyruvate + ATP = oxaloacetate + ADP + phosphate + H(+)</text>
        <dbReference type="Rhea" id="RHEA:20844"/>
        <dbReference type="ChEBI" id="CHEBI:15361"/>
        <dbReference type="ChEBI" id="CHEBI:15378"/>
        <dbReference type="ChEBI" id="CHEBI:16452"/>
        <dbReference type="ChEBI" id="CHEBI:17544"/>
        <dbReference type="ChEBI" id="CHEBI:30616"/>
        <dbReference type="ChEBI" id="CHEBI:43474"/>
        <dbReference type="ChEBI" id="CHEBI:456216"/>
        <dbReference type="EC" id="6.4.1.1"/>
    </reaction>
</comment>
<name>A0AAD5T346_9FUNG</name>
<dbReference type="Pfam" id="PF00682">
    <property type="entry name" value="HMGL-like"/>
    <property type="match status" value="1"/>
</dbReference>
<feature type="binding site" evidence="13">
    <location>
        <position position="144"/>
    </location>
    <ligand>
        <name>ATP</name>
        <dbReference type="ChEBI" id="CHEBI:30616"/>
    </ligand>
</feature>
<dbReference type="AlphaFoldDB" id="A0AAD5T346"/>
<feature type="domain" description="Pyruvate carboxyltransferase" evidence="20">
    <location>
        <begin position="585"/>
        <end position="855"/>
    </location>
</feature>
<evidence type="ECO:0000256" key="9">
    <source>
        <dbReference type="ARBA" id="ARBA00023267"/>
    </source>
</evidence>
<dbReference type="InterPro" id="IPR005481">
    <property type="entry name" value="BC-like_N"/>
</dbReference>
<keyword evidence="4" id="KW-0312">Gluconeogenesis</keyword>
<dbReference type="SMART" id="SM00878">
    <property type="entry name" value="Biotin_carb_C"/>
    <property type="match status" value="1"/>
</dbReference>
<evidence type="ECO:0000256" key="5">
    <source>
        <dbReference type="ARBA" id="ARBA00022598"/>
    </source>
</evidence>
<evidence type="ECO:0000259" key="18">
    <source>
        <dbReference type="PROSITE" id="PS50975"/>
    </source>
</evidence>
<feature type="region of interest" description="Disordered" evidence="16">
    <location>
        <begin position="1"/>
        <end position="20"/>
    </location>
</feature>
<dbReference type="Pfam" id="PF02436">
    <property type="entry name" value="PYC_OADA"/>
    <property type="match status" value="1"/>
</dbReference>
<keyword evidence="6 14" id="KW-0479">Metal-binding</keyword>